<comment type="caution">
    <text evidence="1">The sequence shown here is derived from an EMBL/GenBank/DDBJ whole genome shotgun (WGS) entry which is preliminary data.</text>
</comment>
<organism evidence="1 2">
    <name type="scientific">Pullulanibacillus camelliae</name>
    <dbReference type="NCBI Taxonomy" id="1707096"/>
    <lineage>
        <taxon>Bacteria</taxon>
        <taxon>Bacillati</taxon>
        <taxon>Bacillota</taxon>
        <taxon>Bacilli</taxon>
        <taxon>Bacillales</taxon>
        <taxon>Sporolactobacillaceae</taxon>
        <taxon>Pullulanibacillus</taxon>
    </lineage>
</organism>
<dbReference type="Gene3D" id="1.20.1260.10">
    <property type="match status" value="2"/>
</dbReference>
<reference evidence="1" key="1">
    <citation type="journal article" date="2014" name="Int. J. Syst. Evol. Microbiol.">
        <title>Complete genome sequence of Corynebacterium casei LMG S-19264T (=DSM 44701T), isolated from a smear-ripened cheese.</title>
        <authorList>
            <consortium name="US DOE Joint Genome Institute (JGI-PGF)"/>
            <person name="Walter F."/>
            <person name="Albersmeier A."/>
            <person name="Kalinowski J."/>
            <person name="Ruckert C."/>
        </authorList>
    </citation>
    <scope>NUCLEOTIDE SEQUENCE</scope>
    <source>
        <strain evidence="1">CGMCC 1.15371</strain>
    </source>
</reference>
<accession>A0A8J3DVA6</accession>
<sequence length="326" mass="37531">MPKHPKMSASELGALWVTYQKKTMILRLLELFIEKADDPRGKDLMTGLWKKLRLKVVEIEKLFEAEGAIAPKGFTQEDIYLDVPKLFADHFDVMLCRILKEISMGMYVLHLTISYREDIIKLYQELSMLTQTYYYYFTQYLLEKGALLHPNHAPMPTSYDIITSRDYMKGTNFFGHKRPLNAVEYGLLYHSIETNIIGKWLMTGFAQCAKDDAAKKYFKKGQELSDKILKDTLEVLMEYELQPTTLGGTVTLSTEAPFSDKLMMFCSFLLCSFSLGGQGFSTSFNFRNDLDIKTVLFGKDIYTFTRDGVSLMMSKGWLEEPPSMVH</sequence>
<keyword evidence="2" id="KW-1185">Reference proteome</keyword>
<protein>
    <recommendedName>
        <fullName evidence="3">DUF3231 family protein</fullName>
    </recommendedName>
</protein>
<dbReference type="RefSeq" id="WP_188695271.1">
    <property type="nucleotide sequence ID" value="NZ_BMIR01000014.1"/>
</dbReference>
<evidence type="ECO:0000313" key="2">
    <source>
        <dbReference type="Proteomes" id="UP000628775"/>
    </source>
</evidence>
<dbReference type="Proteomes" id="UP000628775">
    <property type="component" value="Unassembled WGS sequence"/>
</dbReference>
<dbReference type="Pfam" id="PF11553">
    <property type="entry name" value="DUF3231"/>
    <property type="match status" value="2"/>
</dbReference>
<dbReference type="InterPro" id="IPR012347">
    <property type="entry name" value="Ferritin-like"/>
</dbReference>
<evidence type="ECO:0008006" key="3">
    <source>
        <dbReference type="Google" id="ProtNLM"/>
    </source>
</evidence>
<name>A0A8J3DVA6_9BACL</name>
<reference evidence="1" key="2">
    <citation type="submission" date="2020-09" db="EMBL/GenBank/DDBJ databases">
        <authorList>
            <person name="Sun Q."/>
            <person name="Zhou Y."/>
        </authorList>
    </citation>
    <scope>NUCLEOTIDE SEQUENCE</scope>
    <source>
        <strain evidence="1">CGMCC 1.15371</strain>
    </source>
</reference>
<dbReference type="InterPro" id="IPR021617">
    <property type="entry name" value="DUF3231"/>
</dbReference>
<evidence type="ECO:0000313" key="1">
    <source>
        <dbReference type="EMBL" id="GGE47375.1"/>
    </source>
</evidence>
<dbReference type="AlphaFoldDB" id="A0A8J3DVA6"/>
<dbReference type="EMBL" id="BMIR01000014">
    <property type="protein sequence ID" value="GGE47375.1"/>
    <property type="molecule type" value="Genomic_DNA"/>
</dbReference>
<proteinExistence type="predicted"/>
<gene>
    <name evidence="1" type="ORF">GCM10011391_27720</name>
</gene>